<dbReference type="InterPro" id="IPR018966">
    <property type="entry name" value="VTC_domain"/>
</dbReference>
<dbReference type="CDD" id="cd07750">
    <property type="entry name" value="PolyPPase_VTC_like"/>
    <property type="match status" value="1"/>
</dbReference>
<dbReference type="RefSeq" id="WP_248592429.1">
    <property type="nucleotide sequence ID" value="NZ_BAABEB010000012.1"/>
</dbReference>
<dbReference type="EMBL" id="CP051627">
    <property type="protein sequence ID" value="UPT20177.1"/>
    <property type="molecule type" value="Genomic_DNA"/>
</dbReference>
<dbReference type="Pfam" id="PF09359">
    <property type="entry name" value="VTC"/>
    <property type="match status" value="1"/>
</dbReference>
<feature type="domain" description="VTC" evidence="1">
    <location>
        <begin position="27"/>
        <end position="231"/>
    </location>
</feature>
<proteinExistence type="predicted"/>
<organism evidence="2 3">
    <name type="scientific">Thermobifida alba</name>
    <name type="common">Thermomonospora alba</name>
    <dbReference type="NCBI Taxonomy" id="53522"/>
    <lineage>
        <taxon>Bacteria</taxon>
        <taxon>Bacillati</taxon>
        <taxon>Actinomycetota</taxon>
        <taxon>Actinomycetes</taxon>
        <taxon>Streptosporangiales</taxon>
        <taxon>Nocardiopsidaceae</taxon>
        <taxon>Thermobifida</taxon>
    </lineage>
</organism>
<name>A0ABY4L282_THEAE</name>
<protein>
    <submittedName>
        <fullName evidence="2">Polyphosphate polymerase domain-containing protein</fullName>
    </submittedName>
</protein>
<accession>A0ABY4L282</accession>
<evidence type="ECO:0000313" key="2">
    <source>
        <dbReference type="EMBL" id="UPT20177.1"/>
    </source>
</evidence>
<gene>
    <name evidence="2" type="ORF">FOF52_03670</name>
</gene>
<sequence>MTALAEAAALRPLSLAEVNALASLTLRSCRKYVVPAGLLPVLLEHMERDFGVLCEGGRTAFRYSSAYLDTPDLLTFRQHRQQRRRRFKIRTRSYLDSDLTMLEAKLKGARGVTDKRRTPHDGRPGELTPAGAAFLRDVLDEYGAAPPRPLRVAAVTDYRRTTLVELSGTERITCDTGLVCRHAGQVATMREDLVLLEVKTRHGMTGTERLLHRHGVRPVGFSKYAAAVAVVNPGMGANRWSRVLRRCFDG</sequence>
<dbReference type="Proteomes" id="UP000832041">
    <property type="component" value="Chromosome"/>
</dbReference>
<evidence type="ECO:0000313" key="3">
    <source>
        <dbReference type="Proteomes" id="UP000832041"/>
    </source>
</evidence>
<evidence type="ECO:0000259" key="1">
    <source>
        <dbReference type="Pfam" id="PF09359"/>
    </source>
</evidence>
<reference evidence="2 3" key="1">
    <citation type="submission" date="2020-04" db="EMBL/GenBank/DDBJ databases">
        <title>Thermobifida alba genome sequencing and assembly.</title>
        <authorList>
            <person name="Luzics S."/>
            <person name="Horvath B."/>
            <person name="Nagy I."/>
            <person name="Toth A."/>
            <person name="Nagy I."/>
            <person name="Kukolya J."/>
        </authorList>
    </citation>
    <scope>NUCLEOTIDE SEQUENCE [LARGE SCALE GENOMIC DNA]</scope>
    <source>
        <strain evidence="2 3">DSM 43795</strain>
    </source>
</reference>
<keyword evidence="3" id="KW-1185">Reference proteome</keyword>